<dbReference type="InterPro" id="IPR035986">
    <property type="entry name" value="PKD_dom_sf"/>
</dbReference>
<protein>
    <recommendedName>
        <fullName evidence="1">PKD/Chitinase domain-containing protein</fullName>
    </recommendedName>
</protein>
<dbReference type="RefSeq" id="WP_258540933.1">
    <property type="nucleotide sequence ID" value="NZ_OU015584.1"/>
</dbReference>
<dbReference type="InterPro" id="IPR013783">
    <property type="entry name" value="Ig-like_fold"/>
</dbReference>
<proteinExistence type="predicted"/>
<evidence type="ECO:0000313" key="2">
    <source>
        <dbReference type="EMBL" id="CAG5078550.1"/>
    </source>
</evidence>
<dbReference type="Gene3D" id="2.60.40.10">
    <property type="entry name" value="Immunoglobulins"/>
    <property type="match status" value="1"/>
</dbReference>
<dbReference type="SUPFAM" id="SSF49299">
    <property type="entry name" value="PKD domain"/>
    <property type="match status" value="1"/>
</dbReference>
<evidence type="ECO:0000259" key="1">
    <source>
        <dbReference type="SMART" id="SM00089"/>
    </source>
</evidence>
<dbReference type="SMART" id="SM00089">
    <property type="entry name" value="PKD"/>
    <property type="match status" value="1"/>
</dbReference>
<keyword evidence="3" id="KW-1185">Reference proteome</keyword>
<reference evidence="2" key="1">
    <citation type="submission" date="2021-04" db="EMBL/GenBank/DDBJ databases">
        <authorList>
            <person name="Rodrigo-Torres L."/>
            <person name="Arahal R. D."/>
            <person name="Lucena T."/>
        </authorList>
    </citation>
    <scope>NUCLEOTIDE SEQUENCE</scope>
    <source>
        <strain evidence="2">AS29M-1</strain>
    </source>
</reference>
<accession>A0A916NQ98</accession>
<feature type="domain" description="PKD/Chitinase" evidence="1">
    <location>
        <begin position="461"/>
        <end position="537"/>
    </location>
</feature>
<dbReference type="EMBL" id="OU015584">
    <property type="protein sequence ID" value="CAG5078550.1"/>
    <property type="molecule type" value="Genomic_DNA"/>
</dbReference>
<name>A0A916NQ98_9FLAO</name>
<sequence>MRNLLVILFLLFVVQLNFAQLIFEQDVVKNGGITGAGFSGGLGYGSGEFDIFIEPGATIKKAYLFCYRVGYPYENEYVLNNDTIVFDTTNLISSFGHLNEYFEPINLYYCDYTSDLDPGITHYDIELPVKTGDPINWGYCTIYMVVVYESPSLSGALSYEMVFNDQDCYGFEAYSSVQLNKVDYNYPVGFALYTDRYGGALTYYSYLLTINGNQLGYAGGDDQVNSAYGAAGVKGNFYYQNQTLYGLDDDTPDAFVDSTDGLADISSYIDQVTNSFDFSLRHEDYPNNIHISTGVSLGYFVSYTTTCDTFTVDVPAEYLACKGDSIQLTVAGGSQYEWLPQKDLSCYTCPQPYFSGDTSQVYRVRVWNNDSCSKVLPVSIRVVDKPEPPVLSVSPTRCSDSSGIIEVDVVENTHQYLVNNGTVQSSNVFDSLSFGSYLVTTVDTNNCTASTAVFVDQTFPVAAFQATPQEGDVPLDVQFYNQSLYGYDYLWYIDDDTLTTTSPQVTFDEEGTYEVTLITYDQYPQCADTASLYVHAEYPLVVFAPSLHTDRQAPYQIYTTGVDAMTYELYNEIGQLVIYEELTPSTGHTELWQPYELAKGVYFYRIVVTYDQSKEKVFAGKVVRQ</sequence>
<evidence type="ECO:0000313" key="3">
    <source>
        <dbReference type="Proteomes" id="UP000683507"/>
    </source>
</evidence>
<organism evidence="2 3">
    <name type="scientific">Parvicella tangerina</name>
    <dbReference type="NCBI Taxonomy" id="2829795"/>
    <lineage>
        <taxon>Bacteria</taxon>
        <taxon>Pseudomonadati</taxon>
        <taxon>Bacteroidota</taxon>
        <taxon>Flavobacteriia</taxon>
        <taxon>Flavobacteriales</taxon>
        <taxon>Parvicellaceae</taxon>
        <taxon>Parvicella</taxon>
    </lineage>
</organism>
<dbReference type="KEGG" id="ptan:CRYO30217_00705"/>
<gene>
    <name evidence="2" type="ORF">CRYO30217_00705</name>
</gene>
<dbReference type="AlphaFoldDB" id="A0A916NQ98"/>
<dbReference type="InterPro" id="IPR022409">
    <property type="entry name" value="PKD/Chitinase_dom"/>
</dbReference>
<dbReference type="Proteomes" id="UP000683507">
    <property type="component" value="Chromosome"/>
</dbReference>